<organism evidence="2 3">
    <name type="scientific">Pendulispora albinea</name>
    <dbReference type="NCBI Taxonomy" id="2741071"/>
    <lineage>
        <taxon>Bacteria</taxon>
        <taxon>Pseudomonadati</taxon>
        <taxon>Myxococcota</taxon>
        <taxon>Myxococcia</taxon>
        <taxon>Myxococcales</taxon>
        <taxon>Sorangiineae</taxon>
        <taxon>Pendulisporaceae</taxon>
        <taxon>Pendulispora</taxon>
    </lineage>
</organism>
<dbReference type="InterPro" id="IPR013324">
    <property type="entry name" value="RNA_pol_sigma_r3/r4-like"/>
</dbReference>
<evidence type="ECO:0000256" key="1">
    <source>
        <dbReference type="SAM" id="MobiDB-lite"/>
    </source>
</evidence>
<name>A0ABZ2LP27_9BACT</name>
<dbReference type="SUPFAM" id="SSF88659">
    <property type="entry name" value="Sigma3 and sigma4 domains of RNA polymerase sigma factors"/>
    <property type="match status" value="1"/>
</dbReference>
<accession>A0ABZ2LP27</accession>
<proteinExistence type="predicted"/>
<feature type="region of interest" description="Disordered" evidence="1">
    <location>
        <begin position="476"/>
        <end position="523"/>
    </location>
</feature>
<dbReference type="RefSeq" id="WP_394822288.1">
    <property type="nucleotide sequence ID" value="NZ_CP089984.1"/>
</dbReference>
<evidence type="ECO:0000313" key="2">
    <source>
        <dbReference type="EMBL" id="WXB12667.1"/>
    </source>
</evidence>
<gene>
    <name evidence="2" type="ORF">LZC94_33055</name>
</gene>
<reference evidence="2 3" key="1">
    <citation type="submission" date="2021-12" db="EMBL/GenBank/DDBJ databases">
        <title>Discovery of the Pendulisporaceae a myxobacterial family with distinct sporulation behavior and unique specialized metabolism.</title>
        <authorList>
            <person name="Garcia R."/>
            <person name="Popoff A."/>
            <person name="Bader C.D."/>
            <person name="Loehr J."/>
            <person name="Walesch S."/>
            <person name="Walt C."/>
            <person name="Boldt J."/>
            <person name="Bunk B."/>
            <person name="Haeckl F.J.F.P.J."/>
            <person name="Gunesch A.P."/>
            <person name="Birkelbach J."/>
            <person name="Nuebel U."/>
            <person name="Pietschmann T."/>
            <person name="Bach T."/>
            <person name="Mueller R."/>
        </authorList>
    </citation>
    <scope>NUCLEOTIDE SEQUENCE [LARGE SCALE GENOMIC DNA]</scope>
    <source>
        <strain evidence="2 3">MSr11954</strain>
    </source>
</reference>
<feature type="region of interest" description="Disordered" evidence="1">
    <location>
        <begin position="98"/>
        <end position="124"/>
    </location>
</feature>
<evidence type="ECO:0000313" key="3">
    <source>
        <dbReference type="Proteomes" id="UP001370348"/>
    </source>
</evidence>
<sequence>MEGWAPFAIVPAGFGDLVSDDGPTPAGMIAAVEKVIDQLAAPERQILDATLDGMSDTKIARQLGRSVPVIRDIRARTADDLREALRSLAPELAHTSCYRGRSNRSPTTTNLLRKNPMNHTSQSNRLKNYAGRRCAQAGCEHRVSAIYPTRPELAPYCKVHRRLRSNIRLVGEEHASDEPSFTEPIPDHAAVRRLFESKGPSNAMLVSMTPEIAMALLSRSVKNRTVSWDRVAAFARDMKDGAWLLNNQGIGLGADGRLYDGQHRLWAVVLSGMTVQIWLIRGLQPSSRATIDQGRMRDVGDTLRIVDGVEQSRKLVSWLRGIEILVRGRSHVISTHVARRQLAELHASTQWLLKNGPKKKPYNRAPIFAAFLYAHFGCGARIEKHIRGYSSGAGLKEHNPMLIFRNHVAERTQYESHRARDLSMKTLNALLSAIREETMQTLNAGNEGLDYFSKLYEARLRNAGAISVERGVADESSVEEAQMNHSARPPLSSVDDTRDRNGEREQDDCDDTLVNDQDVLALG</sequence>
<feature type="compositionally biased region" description="Basic and acidic residues" evidence="1">
    <location>
        <begin position="495"/>
        <end position="504"/>
    </location>
</feature>
<dbReference type="EMBL" id="CP089984">
    <property type="protein sequence ID" value="WXB12667.1"/>
    <property type="molecule type" value="Genomic_DNA"/>
</dbReference>
<feature type="compositionally biased region" description="Polar residues" evidence="1">
    <location>
        <begin position="103"/>
        <end position="124"/>
    </location>
</feature>
<protein>
    <submittedName>
        <fullName evidence="2">Uncharacterized protein</fullName>
    </submittedName>
</protein>
<keyword evidence="3" id="KW-1185">Reference proteome</keyword>
<dbReference type="Proteomes" id="UP001370348">
    <property type="component" value="Chromosome"/>
</dbReference>